<feature type="domain" description="Integrase zinc-binding" evidence="1">
    <location>
        <begin position="72"/>
        <end position="124"/>
    </location>
</feature>
<dbReference type="InterPro" id="IPR041588">
    <property type="entry name" value="Integrase_H2C2"/>
</dbReference>
<protein>
    <submittedName>
        <fullName evidence="2">Integrase catalytic domain-containing protein</fullName>
    </submittedName>
</protein>
<proteinExistence type="predicted"/>
<evidence type="ECO:0000259" key="1">
    <source>
        <dbReference type="Pfam" id="PF17921"/>
    </source>
</evidence>
<sequence>MSEEYRIKEIQKETYVSEIINLEKVQNVSGCSKIRSLAPCLDDRKFLRIKGRLDESELSLDEKQPIILPSNSKFTELLILYEHTKNFHSGVTTTLVILRRKFWIPKRRQLIKKVIKKDLICRKYSLKPTNQITAQLPKDRLLENPLFEVSGLDFVGPILYKWDKEVKKCYFAIFTRAVTRVEIEYIVNSRPLTYVTDDIYEPNPLIHLNFLQYGRKNHDYPLHFAELTNKLPNRASSITRKQYQTTLLKHFWNKWRTQSLLDLKTVHHFKSPSIPKDVKIGDVDLVEGSSKSKLLWEQFQKLLWVEVDTSEPVSSRPRRDFSGNQCN</sequence>
<comment type="caution">
    <text evidence="2">The sequence shown here is derived from an EMBL/GenBank/DDBJ whole genome shotgun (WGS) entry which is preliminary data.</text>
</comment>
<gene>
    <name evidence="2" type="primary">AVEN_231912_1</name>
    <name evidence="2" type="ORF">TNCV_4322031</name>
</gene>
<dbReference type="Proteomes" id="UP000887159">
    <property type="component" value="Unassembled WGS sequence"/>
</dbReference>
<dbReference type="PANTHER" id="PTHR47331:SF1">
    <property type="entry name" value="GAG-LIKE PROTEIN"/>
    <property type="match status" value="1"/>
</dbReference>
<name>A0A8X6S9T6_TRICX</name>
<dbReference type="Pfam" id="PF17921">
    <property type="entry name" value="Integrase_H2C2"/>
    <property type="match status" value="1"/>
</dbReference>
<evidence type="ECO:0000313" key="2">
    <source>
        <dbReference type="EMBL" id="GFY09524.1"/>
    </source>
</evidence>
<organism evidence="2 3">
    <name type="scientific">Trichonephila clavipes</name>
    <name type="common">Golden silk orbweaver</name>
    <name type="synonym">Nephila clavipes</name>
    <dbReference type="NCBI Taxonomy" id="2585209"/>
    <lineage>
        <taxon>Eukaryota</taxon>
        <taxon>Metazoa</taxon>
        <taxon>Ecdysozoa</taxon>
        <taxon>Arthropoda</taxon>
        <taxon>Chelicerata</taxon>
        <taxon>Arachnida</taxon>
        <taxon>Araneae</taxon>
        <taxon>Araneomorphae</taxon>
        <taxon>Entelegynae</taxon>
        <taxon>Araneoidea</taxon>
        <taxon>Nephilidae</taxon>
        <taxon>Trichonephila</taxon>
    </lineage>
</organism>
<dbReference type="AlphaFoldDB" id="A0A8X6S9T6"/>
<reference evidence="2" key="1">
    <citation type="submission" date="2020-08" db="EMBL/GenBank/DDBJ databases">
        <title>Multicomponent nature underlies the extraordinary mechanical properties of spider dragline silk.</title>
        <authorList>
            <person name="Kono N."/>
            <person name="Nakamura H."/>
            <person name="Mori M."/>
            <person name="Yoshida Y."/>
            <person name="Ohtoshi R."/>
            <person name="Malay A.D."/>
            <person name="Moran D.A.P."/>
            <person name="Tomita M."/>
            <person name="Numata K."/>
            <person name="Arakawa K."/>
        </authorList>
    </citation>
    <scope>NUCLEOTIDE SEQUENCE</scope>
</reference>
<accession>A0A8X6S9T6</accession>
<dbReference type="EMBL" id="BMAU01021290">
    <property type="protein sequence ID" value="GFY09524.1"/>
    <property type="molecule type" value="Genomic_DNA"/>
</dbReference>
<dbReference type="PANTHER" id="PTHR47331">
    <property type="entry name" value="PHD-TYPE DOMAIN-CONTAINING PROTEIN"/>
    <property type="match status" value="1"/>
</dbReference>
<keyword evidence="3" id="KW-1185">Reference proteome</keyword>
<evidence type="ECO:0000313" key="3">
    <source>
        <dbReference type="Proteomes" id="UP000887159"/>
    </source>
</evidence>